<sequence length="62" mass="7022">MEKTISSPPPISCLRSLRFFSGSISSILFHLFVTSSASSPRFYFTFPRAIFDFSSPPWSNKL</sequence>
<dbReference type="HOGENOM" id="CLU_196266_0_0_1"/>
<accession>D7MK51</accession>
<keyword evidence="2" id="KW-1185">Reference proteome</keyword>
<protein>
    <submittedName>
        <fullName evidence="1">Predicted protein</fullName>
    </submittedName>
</protein>
<dbReference type="EMBL" id="GL348719">
    <property type="protein sequence ID" value="EFH47132.1"/>
    <property type="molecule type" value="Genomic_DNA"/>
</dbReference>
<organism evidence="2">
    <name type="scientific">Arabidopsis lyrata subsp. lyrata</name>
    <name type="common">Lyre-leaved rock-cress</name>
    <dbReference type="NCBI Taxonomy" id="81972"/>
    <lineage>
        <taxon>Eukaryota</taxon>
        <taxon>Viridiplantae</taxon>
        <taxon>Streptophyta</taxon>
        <taxon>Embryophyta</taxon>
        <taxon>Tracheophyta</taxon>
        <taxon>Spermatophyta</taxon>
        <taxon>Magnoliopsida</taxon>
        <taxon>eudicotyledons</taxon>
        <taxon>Gunneridae</taxon>
        <taxon>Pentapetalae</taxon>
        <taxon>rosids</taxon>
        <taxon>malvids</taxon>
        <taxon>Brassicales</taxon>
        <taxon>Brassicaceae</taxon>
        <taxon>Camelineae</taxon>
        <taxon>Arabidopsis</taxon>
    </lineage>
</organism>
<dbReference type="AlphaFoldDB" id="D7MK51"/>
<evidence type="ECO:0000313" key="1">
    <source>
        <dbReference type="EMBL" id="EFH47132.1"/>
    </source>
</evidence>
<proteinExistence type="predicted"/>
<dbReference type="Gramene" id="scaffold_704300.1">
    <property type="protein sequence ID" value="scaffold_704300.1"/>
    <property type="gene ID" value="scaffold_704300.1"/>
</dbReference>
<evidence type="ECO:0000313" key="2">
    <source>
        <dbReference type="Proteomes" id="UP000008694"/>
    </source>
</evidence>
<reference evidence="2" key="1">
    <citation type="journal article" date="2011" name="Nat. Genet.">
        <title>The Arabidopsis lyrata genome sequence and the basis of rapid genome size change.</title>
        <authorList>
            <person name="Hu T.T."/>
            <person name="Pattyn P."/>
            <person name="Bakker E.G."/>
            <person name="Cao J."/>
            <person name="Cheng J.-F."/>
            <person name="Clark R.M."/>
            <person name="Fahlgren N."/>
            <person name="Fawcett J.A."/>
            <person name="Grimwood J."/>
            <person name="Gundlach H."/>
            <person name="Haberer G."/>
            <person name="Hollister J.D."/>
            <person name="Ossowski S."/>
            <person name="Ottilar R.P."/>
            <person name="Salamov A.A."/>
            <person name="Schneeberger K."/>
            <person name="Spannagl M."/>
            <person name="Wang X."/>
            <person name="Yang L."/>
            <person name="Nasrallah M.E."/>
            <person name="Bergelson J."/>
            <person name="Carrington J.C."/>
            <person name="Gaut B.S."/>
            <person name="Schmutz J."/>
            <person name="Mayer K.F.X."/>
            <person name="Van de Peer Y."/>
            <person name="Grigoriev I.V."/>
            <person name="Nordborg M."/>
            <person name="Weigel D."/>
            <person name="Guo Y.-L."/>
        </authorList>
    </citation>
    <scope>NUCLEOTIDE SEQUENCE [LARGE SCALE GENOMIC DNA]</scope>
    <source>
        <strain evidence="2">cv. MN47</strain>
    </source>
</reference>
<dbReference type="Proteomes" id="UP000008694">
    <property type="component" value="Unassembled WGS sequence"/>
</dbReference>
<gene>
    <name evidence="1" type="ORF">ARALYDRAFT_916558</name>
</gene>
<name>D7MK51_ARALL</name>